<keyword evidence="2" id="KW-0233">DNA recombination</keyword>
<organism evidence="5 6">
    <name type="scientific">Candidatus Lloydbacteria bacterium RIFOXYC12_FULL_46_25</name>
    <dbReference type="NCBI Taxonomy" id="1798670"/>
    <lineage>
        <taxon>Bacteria</taxon>
        <taxon>Candidatus Lloydiibacteriota</taxon>
    </lineage>
</organism>
<proteinExistence type="predicted"/>
<dbReference type="Proteomes" id="UP000178106">
    <property type="component" value="Unassembled WGS sequence"/>
</dbReference>
<dbReference type="InterPro" id="IPR003717">
    <property type="entry name" value="RecO"/>
</dbReference>
<sequence length="195" mass="22442">MPYHIYHTEALILGGLQRGEGDRLLFCYTKELGLVLAHAKSIREGRSKLRYALQTFAHTYIDLVSGKSGWRLISARPVSSFRESWSDGEKRRILARQAQLLRRLIQGEERNEKLFDDVLLGVHFLHTLTRDKDLPEVELLMVVRLLHELGYWGNKEKFAPLFEAGAWHADSLEYIRGIRGELLAEVNDSLQSSQL</sequence>
<dbReference type="Gene3D" id="2.40.50.140">
    <property type="entry name" value="Nucleic acid-binding proteins"/>
    <property type="match status" value="1"/>
</dbReference>
<evidence type="ECO:0000313" key="5">
    <source>
        <dbReference type="EMBL" id="OGZ20731.1"/>
    </source>
</evidence>
<gene>
    <name evidence="5" type="ORF">A2494_03245</name>
</gene>
<dbReference type="GO" id="GO:0043590">
    <property type="term" value="C:bacterial nucleoid"/>
    <property type="evidence" value="ECO:0007669"/>
    <property type="project" value="TreeGrafter"/>
</dbReference>
<dbReference type="Pfam" id="PF11967">
    <property type="entry name" value="RecO_N"/>
    <property type="match status" value="1"/>
</dbReference>
<dbReference type="InterPro" id="IPR012340">
    <property type="entry name" value="NA-bd_OB-fold"/>
</dbReference>
<evidence type="ECO:0000256" key="3">
    <source>
        <dbReference type="ARBA" id="ARBA00023204"/>
    </source>
</evidence>
<dbReference type="EMBL" id="MHLU01000007">
    <property type="protein sequence ID" value="OGZ20731.1"/>
    <property type="molecule type" value="Genomic_DNA"/>
</dbReference>
<keyword evidence="1" id="KW-0227">DNA damage</keyword>
<keyword evidence="3" id="KW-0234">DNA repair</keyword>
<reference evidence="5 6" key="1">
    <citation type="journal article" date="2016" name="Nat. Commun.">
        <title>Thousands of microbial genomes shed light on interconnected biogeochemical processes in an aquifer system.</title>
        <authorList>
            <person name="Anantharaman K."/>
            <person name="Brown C.T."/>
            <person name="Hug L.A."/>
            <person name="Sharon I."/>
            <person name="Castelle C.J."/>
            <person name="Probst A.J."/>
            <person name="Thomas B.C."/>
            <person name="Singh A."/>
            <person name="Wilkins M.J."/>
            <person name="Karaoz U."/>
            <person name="Brodie E.L."/>
            <person name="Williams K.H."/>
            <person name="Hubbard S.S."/>
            <person name="Banfield J.F."/>
        </authorList>
    </citation>
    <scope>NUCLEOTIDE SEQUENCE [LARGE SCALE GENOMIC DNA]</scope>
</reference>
<evidence type="ECO:0000256" key="2">
    <source>
        <dbReference type="ARBA" id="ARBA00023172"/>
    </source>
</evidence>
<dbReference type="SUPFAM" id="SSF50249">
    <property type="entry name" value="Nucleic acid-binding proteins"/>
    <property type="match status" value="1"/>
</dbReference>
<evidence type="ECO:0000259" key="4">
    <source>
        <dbReference type="Pfam" id="PF11967"/>
    </source>
</evidence>
<evidence type="ECO:0000256" key="1">
    <source>
        <dbReference type="ARBA" id="ARBA00022763"/>
    </source>
</evidence>
<accession>A0A1G2E657</accession>
<comment type="caution">
    <text evidence="5">The sequence shown here is derived from an EMBL/GenBank/DDBJ whole genome shotgun (WGS) entry which is preliminary data.</text>
</comment>
<evidence type="ECO:0000313" key="6">
    <source>
        <dbReference type="Proteomes" id="UP000178106"/>
    </source>
</evidence>
<dbReference type="PANTHER" id="PTHR33991:SF1">
    <property type="entry name" value="DNA REPAIR PROTEIN RECO"/>
    <property type="match status" value="1"/>
</dbReference>
<dbReference type="InterPro" id="IPR022572">
    <property type="entry name" value="DNA_rep/recomb_RecO_N"/>
</dbReference>
<dbReference type="PANTHER" id="PTHR33991">
    <property type="entry name" value="DNA REPAIR PROTEIN RECO"/>
    <property type="match status" value="1"/>
</dbReference>
<protein>
    <recommendedName>
        <fullName evidence="4">DNA replication/recombination mediator RecO N-terminal domain-containing protein</fullName>
    </recommendedName>
</protein>
<dbReference type="GO" id="GO:0006310">
    <property type="term" value="P:DNA recombination"/>
    <property type="evidence" value="ECO:0007669"/>
    <property type="project" value="UniProtKB-KW"/>
</dbReference>
<feature type="domain" description="DNA replication/recombination mediator RecO N-terminal" evidence="4">
    <location>
        <begin position="5"/>
        <end position="79"/>
    </location>
</feature>
<dbReference type="AlphaFoldDB" id="A0A1G2E657"/>
<dbReference type="GO" id="GO:0006302">
    <property type="term" value="P:double-strand break repair"/>
    <property type="evidence" value="ECO:0007669"/>
    <property type="project" value="TreeGrafter"/>
</dbReference>
<name>A0A1G2E657_9BACT</name>